<evidence type="ECO:0000256" key="1">
    <source>
        <dbReference type="SAM" id="Phobius"/>
    </source>
</evidence>
<dbReference type="Pfam" id="PF18936">
    <property type="entry name" value="DUF5684"/>
    <property type="match status" value="1"/>
</dbReference>
<evidence type="ECO:0000313" key="3">
    <source>
        <dbReference type="Proteomes" id="UP000294419"/>
    </source>
</evidence>
<sequence>MMTLLQTNPYDGMNSGDVAGGMAMGFGMLIFYLFVYLFFSFCLYKIFQKAGREDAWAAFIPIYNSIVLLDIIKKPIWWFILLMVPFVNIIFGIIVADRLSKFFGKDTLMTVLLVILPFIGFPVLAFGDSVYNPNALPDDRK</sequence>
<feature type="transmembrane region" description="Helical" evidence="1">
    <location>
        <begin position="108"/>
        <end position="127"/>
    </location>
</feature>
<dbReference type="OrthoDB" id="2376202at2"/>
<feature type="transmembrane region" description="Helical" evidence="1">
    <location>
        <begin position="78"/>
        <end position="96"/>
    </location>
</feature>
<keyword evidence="1" id="KW-1133">Transmembrane helix</keyword>
<dbReference type="KEGG" id="csal:NBC122_02094"/>
<evidence type="ECO:0000313" key="2">
    <source>
        <dbReference type="EMBL" id="QBO58902.1"/>
    </source>
</evidence>
<feature type="transmembrane region" description="Helical" evidence="1">
    <location>
        <begin position="20"/>
        <end position="43"/>
    </location>
</feature>
<keyword evidence="1" id="KW-0812">Transmembrane</keyword>
<name>A0A4P6ZH17_9FLAO</name>
<proteinExistence type="predicted"/>
<evidence type="ECO:0008006" key="4">
    <source>
        <dbReference type="Google" id="ProtNLM"/>
    </source>
</evidence>
<organism evidence="2 3">
    <name type="scientific">Chryseobacterium salivictor</name>
    <dbReference type="NCBI Taxonomy" id="2547600"/>
    <lineage>
        <taxon>Bacteria</taxon>
        <taxon>Pseudomonadati</taxon>
        <taxon>Bacteroidota</taxon>
        <taxon>Flavobacteriia</taxon>
        <taxon>Flavobacteriales</taxon>
        <taxon>Weeksellaceae</taxon>
        <taxon>Chryseobacterium group</taxon>
        <taxon>Chryseobacterium</taxon>
    </lineage>
</organism>
<reference evidence="2 3" key="1">
    <citation type="submission" date="2019-03" db="EMBL/GenBank/DDBJ databases">
        <authorList>
            <person name="Kim H."/>
            <person name="Yu S.-M."/>
        </authorList>
    </citation>
    <scope>NUCLEOTIDE SEQUENCE [LARGE SCALE GENOMIC DNA]</scope>
    <source>
        <strain evidence="2 3">NBC122</strain>
    </source>
</reference>
<dbReference type="Proteomes" id="UP000294419">
    <property type="component" value="Chromosome"/>
</dbReference>
<protein>
    <recommendedName>
        <fullName evidence="4">Signal peptidase I</fullName>
    </recommendedName>
</protein>
<dbReference type="RefSeq" id="WP_133440282.1">
    <property type="nucleotide sequence ID" value="NZ_CP037954.1"/>
</dbReference>
<dbReference type="InterPro" id="IPR043739">
    <property type="entry name" value="DUF5684"/>
</dbReference>
<gene>
    <name evidence="2" type="ORF">NBC122_02094</name>
</gene>
<dbReference type="AlphaFoldDB" id="A0A4P6ZH17"/>
<accession>A0A4P6ZH17</accession>
<dbReference type="EMBL" id="CP037954">
    <property type="protein sequence ID" value="QBO58902.1"/>
    <property type="molecule type" value="Genomic_DNA"/>
</dbReference>
<keyword evidence="1" id="KW-0472">Membrane</keyword>
<feature type="transmembrane region" description="Helical" evidence="1">
    <location>
        <begin position="55"/>
        <end position="72"/>
    </location>
</feature>
<keyword evidence="3" id="KW-1185">Reference proteome</keyword>